<reference evidence="1" key="1">
    <citation type="submission" date="2022-10" db="EMBL/GenBank/DDBJ databases">
        <title>Puccinia triticina Genome sequencing and assembly.</title>
        <authorList>
            <person name="Li C."/>
        </authorList>
    </citation>
    <scope>NUCLEOTIDE SEQUENCE</scope>
    <source>
        <strain evidence="1">Pt15</strain>
    </source>
</reference>
<sequence length="144" mass="16279">MIWTTGWGILFGVWRSKQWMRMPMMSASPFGLPQRSAGYSRPVRRFMKTFGQNKGIFQQIRRDKHDLAQPASVVSVGGVPQWLFGLRIAISGSRPSLQLLTSHLLLARPDLKEMAALASSHLFLQQNLDGWLGSIRLAHEPIRP</sequence>
<dbReference type="RefSeq" id="XP_053023664.1">
    <property type="nucleotide sequence ID" value="XM_053172422.1"/>
</dbReference>
<evidence type="ECO:0000313" key="2">
    <source>
        <dbReference type="Proteomes" id="UP001164743"/>
    </source>
</evidence>
<keyword evidence="2" id="KW-1185">Reference proteome</keyword>
<evidence type="ECO:0000313" key="1">
    <source>
        <dbReference type="EMBL" id="WAQ88109.1"/>
    </source>
</evidence>
<dbReference type="EMBL" id="CP110429">
    <property type="protein sequence ID" value="WAQ88109.1"/>
    <property type="molecule type" value="Genomic_DNA"/>
</dbReference>
<accession>A0ABY7CS63</accession>
<organism evidence="1 2">
    <name type="scientific">Puccinia triticina</name>
    <dbReference type="NCBI Taxonomy" id="208348"/>
    <lineage>
        <taxon>Eukaryota</taxon>
        <taxon>Fungi</taxon>
        <taxon>Dikarya</taxon>
        <taxon>Basidiomycota</taxon>
        <taxon>Pucciniomycotina</taxon>
        <taxon>Pucciniomycetes</taxon>
        <taxon>Pucciniales</taxon>
        <taxon>Pucciniaceae</taxon>
        <taxon>Puccinia</taxon>
    </lineage>
</organism>
<name>A0ABY7CS63_9BASI</name>
<proteinExistence type="predicted"/>
<gene>
    <name evidence="1" type="ORF">PtA15_9A234</name>
</gene>
<dbReference type="GeneID" id="77813317"/>
<dbReference type="Proteomes" id="UP001164743">
    <property type="component" value="Chromosome 9A"/>
</dbReference>
<protein>
    <submittedName>
        <fullName evidence="1">Uncharacterized protein</fullName>
    </submittedName>
</protein>